<gene>
    <name evidence="1" type="ORF">QFC20_006370</name>
</gene>
<reference evidence="1" key="1">
    <citation type="submission" date="2023-04" db="EMBL/GenBank/DDBJ databases">
        <title>Draft Genome sequencing of Naganishia species isolated from polar environments using Oxford Nanopore Technology.</title>
        <authorList>
            <person name="Leo P."/>
            <person name="Venkateswaran K."/>
        </authorList>
    </citation>
    <scope>NUCLEOTIDE SEQUENCE</scope>
    <source>
        <strain evidence="1">MNA-CCFEE 5262</strain>
    </source>
</reference>
<comment type="caution">
    <text evidence="1">The sequence shown here is derived from an EMBL/GenBank/DDBJ whole genome shotgun (WGS) entry which is preliminary data.</text>
</comment>
<name>A0ACC2VBA8_9TREE</name>
<evidence type="ECO:0000313" key="1">
    <source>
        <dbReference type="EMBL" id="KAJ9096654.1"/>
    </source>
</evidence>
<protein>
    <submittedName>
        <fullName evidence="1">Uncharacterized protein</fullName>
    </submittedName>
</protein>
<dbReference type="EMBL" id="JASBWS010000110">
    <property type="protein sequence ID" value="KAJ9096654.1"/>
    <property type="molecule type" value="Genomic_DNA"/>
</dbReference>
<keyword evidence="2" id="KW-1185">Reference proteome</keyword>
<dbReference type="Proteomes" id="UP001230649">
    <property type="component" value="Unassembled WGS sequence"/>
</dbReference>
<sequence>MPPRRATRRSATSTTEAEPAPAPAKRTRASLTQAPAAPADDSADELEMEEPVKPARKTRGPAKKADPLDKEAKPTAGRRTAAARASTKSTTVETVVKPKAAGRRKVKEVQPIVESEQEEEEADVEGSVAAVEEEDTTEPVVEESATATQATISAPKADTAATDDEEDEEPTVRRAPSSAPRQPSSQPQPSSRRPSIPIPVPAQTEDDALDALLSQSQHRSIHNQRTANPIPQTPMPGRTVPQTPAPATARTRFVPGTVQGTAMKGKPGLFPQTPGGLGRTPGPSQGQDQALDVKPIAGPKKRLVIHKLVLVDFKSYAGRQEIGPFHKSFSAIVGPNGSGKSNTIDALLFVFGYRASKMRQGKLSELIHHSAGHEHIDSCSVEVWFREIVDTPGPDGYLLVPGSQLVVARTAYRNNSSKYSINDKTSSFTEVTTLLKTRGIDLDHKRFLILQGEVESIAQMKPKAPTEHEDGLLEYLEDIIGTSMYKEPIDEALVEVDNSNEARAEKITRLSIVAKEKSSLESKKREAETYLRAMNELTRKKSLLCQFHLGTLHSNIDITEKAMVSLKERLVSEESKNKSTLEEIDELQKAYDEKLEAFEQVKHHVDELTKQAKQIEKEQVSLAEKKKHLATKQKKLKKGIHDDGHARSEALSWVESHGEEIDKTRNQLDELEHKLVQDEADLEQVRDSLKDKTDQFTTQIEQKQLELEPWTAKVSEKQGAMDVALSEKSALEARATAGQQAWTDAVARLESLTQGLSAKREEHARLTKEKAELDKKLAVGEKNLANMSSNADSLRAKVTASRQKTDEAKASLAANKSENAVLSTLTRLKEQGRIKGFHGRLGDLGVIDDKYDVAVTTACGALNNLVVDTVEQGQACIEHLRRGNVGRASIMVLEKLPPRDLGRIETPENVPRLFDLIKPKEAKFAPAFYKAVMNTLVATDLEQAQRIGYGKKRWRVVTLAGQLIDPSGTMSGGGARVQRGGMSSKFASERVEPEVISKYEKETAKAEQELTTFIGDKKAMEAEIAILRRKIPDIEMSIEKLHMELSTGDKRIADAESRVAELKSQSKPDASDEKRIKVLDSDISTLEKEVGKLRSKASVIQDQIKELQAKILEIGGVKLRAMQSKVANTKGMIDLAGENIVKAEVAQAKAQRDAEKLDKTIANNTTVLEQLQSECEVVEADLASCQADLETITTKVQEAQDGMEDVHETLAEAKQELDEKLSYINTFRSLQMDIKQKLEDNTRIQKESKTKLKYWQARHDELELIQIDEEDEDDEEEEPKQKEGDSTAKPEVGEPAVVGGEDDEPRKATPKAESTELVEYSPDELQDVNKDILNAEITQLEGNCRLLTRTLAEETGKAKPNLNVLAEWRRREAEYLDRARDLETVTAARDQAKQRYDDLRKARLEGFMTGFNAISSKLKEMYQMITLGGNAELELVDSMDPFSEGIQFSVMPPKKSWKNISNLSGGEKTLSSLALVFALHVFKPTPLYFMDEIDAALDFRNVSIIANYIKSKTEAAQFIIISLRNDMFELSHRLVGIYKTNNCTKSVAIDNKDLRQQAVKPPVPGSVMRGAIRPAPTPPKS</sequence>
<evidence type="ECO:0000313" key="2">
    <source>
        <dbReference type="Proteomes" id="UP001230649"/>
    </source>
</evidence>
<organism evidence="1 2">
    <name type="scientific">Naganishia adeliensis</name>
    <dbReference type="NCBI Taxonomy" id="92952"/>
    <lineage>
        <taxon>Eukaryota</taxon>
        <taxon>Fungi</taxon>
        <taxon>Dikarya</taxon>
        <taxon>Basidiomycota</taxon>
        <taxon>Agaricomycotina</taxon>
        <taxon>Tremellomycetes</taxon>
        <taxon>Filobasidiales</taxon>
        <taxon>Filobasidiaceae</taxon>
        <taxon>Naganishia</taxon>
    </lineage>
</organism>
<proteinExistence type="predicted"/>
<accession>A0ACC2VBA8</accession>